<dbReference type="InterPro" id="IPR037144">
    <property type="entry name" value="Peptidase_M1_pepN_C_sf"/>
</dbReference>
<accession>A0ABY4VEK4</accession>
<feature type="domain" description="Aminopeptidase N-like N-terminal" evidence="16">
    <location>
        <begin position="25"/>
        <end position="191"/>
    </location>
</feature>
<keyword evidence="10" id="KW-0862">Zinc</keyword>
<dbReference type="Pfam" id="PF11940">
    <property type="entry name" value="DUF3458"/>
    <property type="match status" value="1"/>
</dbReference>
<feature type="domain" description="Peptidase M1 alanyl aminopeptidase Ig-like fold" evidence="14">
    <location>
        <begin position="449"/>
        <end position="548"/>
    </location>
</feature>
<comment type="similarity">
    <text evidence="3">Belongs to the peptidase M1 family.</text>
</comment>
<evidence type="ECO:0000256" key="4">
    <source>
        <dbReference type="ARBA" id="ARBA00012564"/>
    </source>
</evidence>
<dbReference type="Gene3D" id="2.60.40.1730">
    <property type="entry name" value="tricorn interacting facor f3 domain"/>
    <property type="match status" value="1"/>
</dbReference>
<evidence type="ECO:0000259" key="13">
    <source>
        <dbReference type="Pfam" id="PF01433"/>
    </source>
</evidence>
<dbReference type="SUPFAM" id="SSF55486">
    <property type="entry name" value="Metalloproteases ('zincins'), catalytic domain"/>
    <property type="match status" value="1"/>
</dbReference>
<keyword evidence="9 17" id="KW-0378">Hydrolase</keyword>
<keyword evidence="8" id="KW-0479">Metal-binding</keyword>
<dbReference type="CDD" id="cd09600">
    <property type="entry name" value="M1_APN"/>
    <property type="match status" value="1"/>
</dbReference>
<dbReference type="Gene3D" id="1.10.390.10">
    <property type="entry name" value="Neutral Protease Domain 2"/>
    <property type="match status" value="1"/>
</dbReference>
<dbReference type="GO" id="GO:0016285">
    <property type="term" value="F:alanyl aminopeptidase activity"/>
    <property type="evidence" value="ECO:0007669"/>
    <property type="project" value="UniProtKB-EC"/>
</dbReference>
<keyword evidence="7" id="KW-0645">Protease</keyword>
<evidence type="ECO:0000256" key="8">
    <source>
        <dbReference type="ARBA" id="ARBA00022723"/>
    </source>
</evidence>
<reference evidence="17" key="1">
    <citation type="submission" date="2022-02" db="EMBL/GenBank/DDBJ databases">
        <title>Coral-associated bacteria.</title>
        <authorList>
            <person name="Tang K."/>
            <person name="Wang X."/>
        </authorList>
    </citation>
    <scope>NUCLEOTIDE SEQUENCE</scope>
    <source>
        <strain evidence="17">SCSIO 43006</strain>
    </source>
</reference>
<dbReference type="InterPro" id="IPR024601">
    <property type="entry name" value="Peptidase_M1_pepN_C"/>
</dbReference>
<evidence type="ECO:0000256" key="9">
    <source>
        <dbReference type="ARBA" id="ARBA00022801"/>
    </source>
</evidence>
<evidence type="ECO:0000256" key="5">
    <source>
        <dbReference type="ARBA" id="ARBA00015611"/>
    </source>
</evidence>
<sequence>MQDAQPKTIYLKDYQVPDYLVDSTDLHFELEPKATLVKSQLKIRRNPKAGQGLPPLLLDGIDLELLSIAIDGSILPEVSYQETLQGLSILVDKPEFILEIHNRINPEDNTSLEGLYLSNGMYCTQCEAEGFRKITFYPDRPDVMSKFTTTIVAPKDHPVLLSNGNQIDFGDCEDGRHFATWEDPFAKPSYLFALVAGDLENVEDTFTTSSGREVKLQIFTEAKNIGKCEHAMRSLKKAMSWDEEVYGREYDLDIFMIVAVDHFNMGAMENKGLNIFNSACVLASPETATDSAFQRIESIVGHEYFHNWSGNRVTCRDWFQLSLKEGFTVFRDAEFSADMNSRAVKRIEDVSLLRTNQFAEDAGPMSHPIRPDSYIEISNFYTLTVYEKGAEVVRMLHTLLGKEKFRKGSDLYFERHDGSAATCEDFILSMEDANQVNLTQFRHWYSQAGTPILEVTDSFDQATGRYSLKVSQSCPTRANQDKSLPLHIPIKIGLLDVDGNNSILNNEGDIEEVLEVTQPEQLFEFSGFREKPLPSLLRDFSAPVKVRYPYTGKQLIFLMRNDSDTFNRWDASQRLAFMALTQLQQDYRSGEALQLQPELIEAYRDVLKDSTLDPALVAEILRLPSEQSVAEMNDLIDAEAIVVARDFALKTLATALAPELLQRYTALDHQKPYSPNAKDIAERSLKNTCLSYLAATEKDDALNIVQKQFETAGNMTDSAAALSALINYGSAPKVDSAIQEFYQRWKDDTQVVELWLGLQSSSARNGTLANIKNLIKHPSFEIKNPNKVRAVLGGFANRNFKQFHKEDGSGFFFIAEQVVMLDKINPQIAARLVVPITRWQKYSDDLSGKMREALQGILDSGGLSKDVFEVVSKSIN</sequence>
<gene>
    <name evidence="17" type="primary">pepN</name>
    <name evidence="17" type="ORF">MJO52_06300</name>
</gene>
<evidence type="ECO:0000259" key="16">
    <source>
        <dbReference type="Pfam" id="PF17900"/>
    </source>
</evidence>
<feature type="domain" description="Peptidase M1 membrane alanine aminopeptidase" evidence="13">
    <location>
        <begin position="231"/>
        <end position="442"/>
    </location>
</feature>
<keyword evidence="11" id="KW-0482">Metalloprotease</keyword>
<evidence type="ECO:0000256" key="6">
    <source>
        <dbReference type="ARBA" id="ARBA00022438"/>
    </source>
</evidence>
<dbReference type="Pfam" id="PF17432">
    <property type="entry name" value="DUF3458_C"/>
    <property type="match status" value="1"/>
</dbReference>
<dbReference type="InterPro" id="IPR001930">
    <property type="entry name" value="Peptidase_M1"/>
</dbReference>
<evidence type="ECO:0000256" key="11">
    <source>
        <dbReference type="ARBA" id="ARBA00023049"/>
    </source>
</evidence>
<dbReference type="Gene3D" id="3.30.2010.30">
    <property type="match status" value="1"/>
</dbReference>
<evidence type="ECO:0000256" key="3">
    <source>
        <dbReference type="ARBA" id="ARBA00010136"/>
    </source>
</evidence>
<dbReference type="RefSeq" id="WP_252085097.1">
    <property type="nucleotide sequence ID" value="NZ_CP092418.1"/>
</dbReference>
<dbReference type="Pfam" id="PF01433">
    <property type="entry name" value="Peptidase_M1"/>
    <property type="match status" value="1"/>
</dbReference>
<keyword evidence="18" id="KW-1185">Reference proteome</keyword>
<evidence type="ECO:0000313" key="18">
    <source>
        <dbReference type="Proteomes" id="UP001055658"/>
    </source>
</evidence>
<evidence type="ECO:0000256" key="12">
    <source>
        <dbReference type="NCBIfam" id="TIGR02414"/>
    </source>
</evidence>
<dbReference type="NCBIfam" id="TIGR02414">
    <property type="entry name" value="pepN_proteo"/>
    <property type="match status" value="1"/>
</dbReference>
<dbReference type="InterPro" id="IPR012779">
    <property type="entry name" value="Peptidase_M1_pepN"/>
</dbReference>
<dbReference type="Gene3D" id="2.60.40.1840">
    <property type="match status" value="1"/>
</dbReference>
<name>A0ABY4VEK4_9GAMM</name>
<evidence type="ECO:0000313" key="17">
    <source>
        <dbReference type="EMBL" id="USD22743.1"/>
    </source>
</evidence>
<dbReference type="PRINTS" id="PR00756">
    <property type="entry name" value="ALADIPTASE"/>
</dbReference>
<evidence type="ECO:0000256" key="1">
    <source>
        <dbReference type="ARBA" id="ARBA00000098"/>
    </source>
</evidence>
<dbReference type="EMBL" id="CP092418">
    <property type="protein sequence ID" value="USD22743.1"/>
    <property type="molecule type" value="Genomic_DNA"/>
</dbReference>
<protein>
    <recommendedName>
        <fullName evidence="5 12">Aminopeptidase N</fullName>
        <ecNumber evidence="4 12">3.4.11.2</ecNumber>
    </recommendedName>
</protein>
<evidence type="ECO:0000256" key="2">
    <source>
        <dbReference type="ARBA" id="ARBA00001947"/>
    </source>
</evidence>
<dbReference type="Proteomes" id="UP001055658">
    <property type="component" value="Chromosome"/>
</dbReference>
<evidence type="ECO:0000256" key="7">
    <source>
        <dbReference type="ARBA" id="ARBA00022670"/>
    </source>
</evidence>
<organism evidence="17 18">
    <name type="scientific">Microbulbifer variabilis</name>
    <dbReference type="NCBI Taxonomy" id="266805"/>
    <lineage>
        <taxon>Bacteria</taxon>
        <taxon>Pseudomonadati</taxon>
        <taxon>Pseudomonadota</taxon>
        <taxon>Gammaproteobacteria</taxon>
        <taxon>Cellvibrionales</taxon>
        <taxon>Microbulbiferaceae</taxon>
        <taxon>Microbulbifer</taxon>
    </lineage>
</organism>
<comment type="catalytic activity">
    <reaction evidence="1">
        <text>Release of an N-terminal amino acid, Xaa-|-Yaa- from a peptide, amide or arylamide. Xaa is preferably Ala, but may be most amino acids including Pro (slow action). When a terminal hydrophobic residue is followed by a prolyl residue, the two may be released as an intact Xaa-Pro dipeptide.</text>
        <dbReference type="EC" id="3.4.11.2"/>
    </reaction>
</comment>
<dbReference type="InterPro" id="IPR045357">
    <property type="entry name" value="Aminopeptidase_N-like_N"/>
</dbReference>
<dbReference type="Pfam" id="PF17900">
    <property type="entry name" value="Peptidase_M1_N"/>
    <property type="match status" value="1"/>
</dbReference>
<dbReference type="InterPro" id="IPR014782">
    <property type="entry name" value="Peptidase_M1_dom"/>
</dbReference>
<evidence type="ECO:0000256" key="10">
    <source>
        <dbReference type="ARBA" id="ARBA00022833"/>
    </source>
</evidence>
<dbReference type="Gene3D" id="1.25.50.10">
    <property type="entry name" value="Peptidase M1, alanyl aminopeptidase, C-terminal domain"/>
    <property type="match status" value="1"/>
</dbReference>
<dbReference type="InterPro" id="IPR035414">
    <property type="entry name" value="Peptidase_M1_pepN_Ig-like"/>
</dbReference>
<dbReference type="PANTHER" id="PTHR46322:SF1">
    <property type="entry name" value="PUROMYCIN-SENSITIVE AMINOPEPTIDASE"/>
    <property type="match status" value="1"/>
</dbReference>
<feature type="domain" description="Peptidase M1 alanyl aminopeptidase C-terminal" evidence="15">
    <location>
        <begin position="553"/>
        <end position="875"/>
    </location>
</feature>
<dbReference type="EC" id="3.4.11.2" evidence="4 12"/>
<proteinExistence type="inferred from homology"/>
<evidence type="ECO:0000259" key="14">
    <source>
        <dbReference type="Pfam" id="PF11940"/>
    </source>
</evidence>
<comment type="cofactor">
    <cofactor evidence="2">
        <name>Zn(2+)</name>
        <dbReference type="ChEBI" id="CHEBI:29105"/>
    </cofactor>
</comment>
<evidence type="ECO:0000259" key="15">
    <source>
        <dbReference type="Pfam" id="PF17432"/>
    </source>
</evidence>
<dbReference type="SUPFAM" id="SSF63737">
    <property type="entry name" value="Leukotriene A4 hydrolase N-terminal domain"/>
    <property type="match status" value="1"/>
</dbReference>
<dbReference type="PANTHER" id="PTHR46322">
    <property type="entry name" value="PUROMYCIN-SENSITIVE AMINOPEPTIDASE"/>
    <property type="match status" value="1"/>
</dbReference>
<dbReference type="InterPro" id="IPR027268">
    <property type="entry name" value="Peptidase_M4/M1_CTD_sf"/>
</dbReference>
<dbReference type="InterPro" id="IPR038438">
    <property type="entry name" value="PepN_Ig-like_sf"/>
</dbReference>
<dbReference type="InterPro" id="IPR042097">
    <property type="entry name" value="Aminopeptidase_N-like_N_sf"/>
</dbReference>
<keyword evidence="6 17" id="KW-0031">Aminopeptidase</keyword>